<evidence type="ECO:0000256" key="1">
    <source>
        <dbReference type="ARBA" id="ARBA00022737"/>
    </source>
</evidence>
<feature type="domain" description="PNPLA" evidence="5">
    <location>
        <begin position="1"/>
        <end position="166"/>
    </location>
</feature>
<evidence type="ECO:0000256" key="3">
    <source>
        <dbReference type="ARBA" id="ARBA00023098"/>
    </source>
</evidence>
<protein>
    <submittedName>
        <fullName evidence="7">PNPLA domain-containing protein</fullName>
    </submittedName>
</protein>
<sequence>MKWALFRRALGDESLLSLVDWYVGCSTGAMLALALAKGYSLTDSFFLYWEMKNEIFLDKSTMKRLFGNVTNRVNAVLNRVFPDEDIFHLCPKRLTVPALNVTMTPSKLHVFRNYPIKGSHWDKDISFRDAARASSAAPTYFHPHVLGDDKYVDGSLAANCPLTILLREYDKCRQGGENLRLACVISIGTGEPLETVRRYGHPTHGTGGGQEKSAIECAEDRCAVSGIPFFRISPVGIDVRIDQIDDGKLMDMIWDTLKYLLQNIETVDKLGAALVSIREAKLERKMFCCTRQRSQTIL</sequence>
<dbReference type="PANTHER" id="PTHR24139:SF35">
    <property type="entry name" value="PNPLA DOMAIN-CONTAINING PROTEIN"/>
    <property type="match status" value="1"/>
</dbReference>
<evidence type="ECO:0000256" key="4">
    <source>
        <dbReference type="PROSITE-ProRule" id="PRU01161"/>
    </source>
</evidence>
<dbReference type="PROSITE" id="PS51635">
    <property type="entry name" value="PNPLA"/>
    <property type="match status" value="1"/>
</dbReference>
<keyword evidence="4" id="KW-0442">Lipid degradation</keyword>
<keyword evidence="1" id="KW-0677">Repeat</keyword>
<dbReference type="InterPro" id="IPR047148">
    <property type="entry name" value="PLPL9"/>
</dbReference>
<reference evidence="7" key="1">
    <citation type="submission" date="2022-11" db="UniProtKB">
        <authorList>
            <consortium name="WormBaseParasite"/>
        </authorList>
    </citation>
    <scope>IDENTIFICATION</scope>
</reference>
<dbReference type="GO" id="GO:0047499">
    <property type="term" value="F:calcium-independent phospholipase A2 activity"/>
    <property type="evidence" value="ECO:0007669"/>
    <property type="project" value="InterPro"/>
</dbReference>
<keyword evidence="6" id="KW-1185">Reference proteome</keyword>
<feature type="active site" description="Proton acceptor" evidence="4">
    <location>
        <position position="153"/>
    </location>
</feature>
<name>A0A915DN76_9BILA</name>
<dbReference type="AlphaFoldDB" id="A0A915DN76"/>
<proteinExistence type="predicted"/>
<dbReference type="InterPro" id="IPR002641">
    <property type="entry name" value="PNPLA_dom"/>
</dbReference>
<dbReference type="GO" id="GO:0005739">
    <property type="term" value="C:mitochondrion"/>
    <property type="evidence" value="ECO:0007669"/>
    <property type="project" value="TreeGrafter"/>
</dbReference>
<organism evidence="6 7">
    <name type="scientific">Ditylenchus dipsaci</name>
    <dbReference type="NCBI Taxonomy" id="166011"/>
    <lineage>
        <taxon>Eukaryota</taxon>
        <taxon>Metazoa</taxon>
        <taxon>Ecdysozoa</taxon>
        <taxon>Nematoda</taxon>
        <taxon>Chromadorea</taxon>
        <taxon>Rhabditida</taxon>
        <taxon>Tylenchina</taxon>
        <taxon>Tylenchomorpha</taxon>
        <taxon>Sphaerularioidea</taxon>
        <taxon>Anguinidae</taxon>
        <taxon>Anguininae</taxon>
        <taxon>Ditylenchus</taxon>
    </lineage>
</organism>
<dbReference type="GO" id="GO:0052816">
    <property type="term" value="F:long-chain fatty acyl-CoA hydrolase activity"/>
    <property type="evidence" value="ECO:0007669"/>
    <property type="project" value="TreeGrafter"/>
</dbReference>
<comment type="caution">
    <text evidence="4">Lacks conserved residue(s) required for the propagation of feature annotation.</text>
</comment>
<keyword evidence="2" id="KW-0040">ANK repeat</keyword>
<evidence type="ECO:0000256" key="2">
    <source>
        <dbReference type="ARBA" id="ARBA00023043"/>
    </source>
</evidence>
<evidence type="ECO:0000313" key="6">
    <source>
        <dbReference type="Proteomes" id="UP000887574"/>
    </source>
</evidence>
<feature type="short sequence motif" description="GXSXG" evidence="4">
    <location>
        <begin position="24"/>
        <end position="28"/>
    </location>
</feature>
<dbReference type="SUPFAM" id="SSF52151">
    <property type="entry name" value="FabD/lysophospholipase-like"/>
    <property type="match status" value="1"/>
</dbReference>
<dbReference type="GO" id="GO:2000304">
    <property type="term" value="P:positive regulation of ceramide biosynthetic process"/>
    <property type="evidence" value="ECO:0007669"/>
    <property type="project" value="TreeGrafter"/>
</dbReference>
<dbReference type="Proteomes" id="UP000887574">
    <property type="component" value="Unplaced"/>
</dbReference>
<dbReference type="GO" id="GO:0016042">
    <property type="term" value="P:lipid catabolic process"/>
    <property type="evidence" value="ECO:0007669"/>
    <property type="project" value="UniProtKB-UniRule"/>
</dbReference>
<accession>A0A915DN76</accession>
<evidence type="ECO:0000259" key="5">
    <source>
        <dbReference type="PROSITE" id="PS51635"/>
    </source>
</evidence>
<dbReference type="WBParaSite" id="jg21769">
    <property type="protein sequence ID" value="jg21769"/>
    <property type="gene ID" value="jg21769"/>
</dbReference>
<dbReference type="PANTHER" id="PTHR24139">
    <property type="entry name" value="CALCIUM-INDEPENDENT PHOSPHOLIPASE A2"/>
    <property type="match status" value="1"/>
</dbReference>
<dbReference type="Pfam" id="PF01734">
    <property type="entry name" value="Patatin"/>
    <property type="match status" value="1"/>
</dbReference>
<keyword evidence="4" id="KW-0378">Hydrolase</keyword>
<dbReference type="InterPro" id="IPR016035">
    <property type="entry name" value="Acyl_Trfase/lysoPLipase"/>
</dbReference>
<dbReference type="Gene3D" id="3.40.1090.10">
    <property type="entry name" value="Cytosolic phospholipase A2 catalytic domain"/>
    <property type="match status" value="1"/>
</dbReference>
<keyword evidence="3 4" id="KW-0443">Lipid metabolism</keyword>
<evidence type="ECO:0000313" key="7">
    <source>
        <dbReference type="WBParaSite" id="jg21769"/>
    </source>
</evidence>
<feature type="active site" description="Nucleophile" evidence="4">
    <location>
        <position position="26"/>
    </location>
</feature>